<proteinExistence type="predicted"/>
<reference evidence="1" key="1">
    <citation type="submission" date="2018-05" db="EMBL/GenBank/DDBJ databases">
        <authorList>
            <person name="Lanie J.A."/>
            <person name="Ng W.-L."/>
            <person name="Kazmierczak K.M."/>
            <person name="Andrzejewski T.M."/>
            <person name="Davidsen T.M."/>
            <person name="Wayne K.J."/>
            <person name="Tettelin H."/>
            <person name="Glass J.I."/>
            <person name="Rusch D."/>
            <person name="Podicherti R."/>
            <person name="Tsui H.-C.T."/>
            <person name="Winkler M.E."/>
        </authorList>
    </citation>
    <scope>NUCLEOTIDE SEQUENCE</scope>
</reference>
<accession>A0A382NI04</accession>
<evidence type="ECO:0000313" key="1">
    <source>
        <dbReference type="EMBL" id="SVC60854.1"/>
    </source>
</evidence>
<feature type="non-terminal residue" evidence="1">
    <location>
        <position position="367"/>
    </location>
</feature>
<name>A0A382NI04_9ZZZZ</name>
<gene>
    <name evidence="1" type="ORF">METZ01_LOCUS313708</name>
</gene>
<feature type="non-terminal residue" evidence="1">
    <location>
        <position position="1"/>
    </location>
</feature>
<sequence>FQVNTYTDGHQQQPSMAGLSDGGYVITWQSYNQDGSGEGIYAQRYGASGATLGEEFQVNTFTEGGQYFPAVTGLANGGFFVTWQDTSGSSGSRGGNSTDVFGQLYNASGVAQGSEILVNSYTYNVQEYPDVTSLSDGGFVVTWHSRYQDTGGADYGVYGQRYDADGTPSGAEFRINTYTSGDQIHSSVASLDDGGFVVTWHDSSGHDGGSSYDIRAQLYGSNGDALGDEFMVNTYKSGGQYYPDVTGLDDGRFVVTWADETASSSRPGTDTSGWGVFGQVFTTGDAEGDAAVAMSGDQFQLNSTTSSTQNDVSVVTLADGKFVATWYNAGNSDIRAQIFDGDGSKLGGEIAVTEYYNYGYSQPSITA</sequence>
<dbReference type="AlphaFoldDB" id="A0A382NI04"/>
<organism evidence="1">
    <name type="scientific">marine metagenome</name>
    <dbReference type="NCBI Taxonomy" id="408172"/>
    <lineage>
        <taxon>unclassified sequences</taxon>
        <taxon>metagenomes</taxon>
        <taxon>ecological metagenomes</taxon>
    </lineage>
</organism>
<dbReference type="EMBL" id="UINC01100645">
    <property type="protein sequence ID" value="SVC60854.1"/>
    <property type="molecule type" value="Genomic_DNA"/>
</dbReference>
<protein>
    <submittedName>
        <fullName evidence="1">Uncharacterized protein</fullName>
    </submittedName>
</protein>